<dbReference type="EMBL" id="AMQM01006257">
    <property type="status" value="NOT_ANNOTATED_CDS"/>
    <property type="molecule type" value="Genomic_DNA"/>
</dbReference>
<dbReference type="Proteomes" id="UP000015101">
    <property type="component" value="Unassembled WGS sequence"/>
</dbReference>
<name>T1FUR7_HELRO</name>
<dbReference type="EnsemblMetazoa" id="HelroT193227">
    <property type="protein sequence ID" value="HelroP193227"/>
    <property type="gene ID" value="HelroG193227"/>
</dbReference>
<dbReference type="KEGG" id="hro:HELRODRAFT_193227"/>
<evidence type="ECO:0000313" key="3">
    <source>
        <dbReference type="EnsemblMetazoa" id="HelroP193227"/>
    </source>
</evidence>
<sequence>MEGNGPCISQKLANNITMEKVKQFVQACIQGMSDLNVGKSILEPQKVESPDYLRFFQFSPKTWLLDAKCEMISSVERQISDQMDTCLHRIDKLAADDCDGKNAIDSHEDITSGIKLLKYEISALKIEKVDKQQTFGNSKIDKLQTCWSEVTKSPTESTELPFTLVKHGKKQRSMNSNLEVKNTVDDVALSQANIKLIKISQKKSVFCISNVQRCRRSDVMDYLSANGINVITCYPVTKKTEEKISAKTNSNNSSDEQNELKNRNEEESTVFRVCIDREDVKKIKDPEIMPQHVIVREWRFDKKTEQTVQQKINDG</sequence>
<dbReference type="CTD" id="20212563"/>
<dbReference type="GeneID" id="20212563"/>
<reference evidence="2 4" key="2">
    <citation type="journal article" date="2013" name="Nature">
        <title>Insights into bilaterian evolution from three spiralian genomes.</title>
        <authorList>
            <person name="Simakov O."/>
            <person name="Marletaz F."/>
            <person name="Cho S.J."/>
            <person name="Edsinger-Gonzales E."/>
            <person name="Havlak P."/>
            <person name="Hellsten U."/>
            <person name="Kuo D.H."/>
            <person name="Larsson T."/>
            <person name="Lv J."/>
            <person name="Arendt D."/>
            <person name="Savage R."/>
            <person name="Osoegawa K."/>
            <person name="de Jong P."/>
            <person name="Grimwood J."/>
            <person name="Chapman J.A."/>
            <person name="Shapiro H."/>
            <person name="Aerts A."/>
            <person name="Otillar R.P."/>
            <person name="Terry A.Y."/>
            <person name="Boore J.L."/>
            <person name="Grigoriev I.V."/>
            <person name="Lindberg D.R."/>
            <person name="Seaver E.C."/>
            <person name="Weisblat D.A."/>
            <person name="Putnam N.H."/>
            <person name="Rokhsar D.S."/>
        </authorList>
    </citation>
    <scope>NUCLEOTIDE SEQUENCE</scope>
</reference>
<dbReference type="HOGENOM" id="CLU_883619_0_0_1"/>
<reference evidence="3" key="3">
    <citation type="submission" date="2015-06" db="UniProtKB">
        <authorList>
            <consortium name="EnsemblMetazoa"/>
        </authorList>
    </citation>
    <scope>IDENTIFICATION</scope>
</reference>
<accession>T1FUR7</accession>
<dbReference type="InParanoid" id="T1FUR7"/>
<dbReference type="RefSeq" id="XP_009024345.1">
    <property type="nucleotide sequence ID" value="XM_009026097.1"/>
</dbReference>
<organism evidence="3 4">
    <name type="scientific">Helobdella robusta</name>
    <name type="common">Californian leech</name>
    <dbReference type="NCBI Taxonomy" id="6412"/>
    <lineage>
        <taxon>Eukaryota</taxon>
        <taxon>Metazoa</taxon>
        <taxon>Spiralia</taxon>
        <taxon>Lophotrochozoa</taxon>
        <taxon>Annelida</taxon>
        <taxon>Clitellata</taxon>
        <taxon>Hirudinea</taxon>
        <taxon>Rhynchobdellida</taxon>
        <taxon>Glossiphoniidae</taxon>
        <taxon>Helobdella</taxon>
    </lineage>
</organism>
<feature type="compositionally biased region" description="Polar residues" evidence="1">
    <location>
        <begin position="246"/>
        <end position="255"/>
    </location>
</feature>
<evidence type="ECO:0000313" key="4">
    <source>
        <dbReference type="Proteomes" id="UP000015101"/>
    </source>
</evidence>
<feature type="region of interest" description="Disordered" evidence="1">
    <location>
        <begin position="243"/>
        <end position="264"/>
    </location>
</feature>
<keyword evidence="4" id="KW-1185">Reference proteome</keyword>
<evidence type="ECO:0000313" key="2">
    <source>
        <dbReference type="EMBL" id="ESN97516.1"/>
    </source>
</evidence>
<reference evidence="4" key="1">
    <citation type="submission" date="2012-12" db="EMBL/GenBank/DDBJ databases">
        <authorList>
            <person name="Hellsten U."/>
            <person name="Grimwood J."/>
            <person name="Chapman J.A."/>
            <person name="Shapiro H."/>
            <person name="Aerts A."/>
            <person name="Otillar R.P."/>
            <person name="Terry A.Y."/>
            <person name="Boore J.L."/>
            <person name="Simakov O."/>
            <person name="Marletaz F."/>
            <person name="Cho S.-J."/>
            <person name="Edsinger-Gonzales E."/>
            <person name="Havlak P."/>
            <person name="Kuo D.-H."/>
            <person name="Larsson T."/>
            <person name="Lv J."/>
            <person name="Arendt D."/>
            <person name="Savage R."/>
            <person name="Osoegawa K."/>
            <person name="de Jong P."/>
            <person name="Lindberg D.R."/>
            <person name="Seaver E.C."/>
            <person name="Weisblat D.A."/>
            <person name="Putnam N.H."/>
            <person name="Grigoriev I.V."/>
            <person name="Rokhsar D.S."/>
        </authorList>
    </citation>
    <scope>NUCLEOTIDE SEQUENCE</scope>
</reference>
<dbReference type="AlphaFoldDB" id="T1FUR7"/>
<protein>
    <submittedName>
        <fullName evidence="2 3">Uncharacterized protein</fullName>
    </submittedName>
</protein>
<evidence type="ECO:0000256" key="1">
    <source>
        <dbReference type="SAM" id="MobiDB-lite"/>
    </source>
</evidence>
<dbReference type="EMBL" id="KB097336">
    <property type="protein sequence ID" value="ESN97516.1"/>
    <property type="molecule type" value="Genomic_DNA"/>
</dbReference>
<gene>
    <name evidence="3" type="primary">20212563</name>
    <name evidence="2" type="ORF">HELRODRAFT_193227</name>
</gene>
<proteinExistence type="predicted"/>